<sequence>MSKKLLVFVSLISLLFANYFVYVPKVSAAYVPSSFTSTSYITGEKATYKLSFTLPMSLKIGKIGVSFANPYVDFSGASLSVSGISGGSCYVDYEPGISGNQDLVCKFNSVVTTAPNTTIVMTVTNAKNPSGSTASIGWDYIMLSDSPTANHDSFWEYNQNNDPDYRIQSNIYVSLTDPEPEPEPTPVPTPAPTPTLSPTPAPTPSPAPINNNVDVDIDITIVSIEINSYYYFEGSNTTKLSDIKDTKSVPNFTLDRQNLCMMTFIGNIDMSSQNVVNTVKNLDQNVSFEYMYFWVSWEFWAYFEKPLEVTFYDEKDQIKEDSEIVLNGKVLNTSDYKITTTENGDKQVEVSSEVIKENKTDNNKIEIKVEPKLTLNISDPEIKVYDSSYNLEGSISDISSEIYVEFNGKNEKVEIDENGKFSKNLELMLGRNTLKVEAKKDGTVIKSQDATIIYENDSSAKLLNQLKDFFDKYRYLILGILGFILLIPVSILGYVIFKLAKKKKN</sequence>
<gene>
    <name evidence="3" type="ORF">UR67_C0001G0021</name>
</gene>
<proteinExistence type="predicted"/>
<keyword evidence="2" id="KW-0812">Transmembrane</keyword>
<organism evidence="3 4">
    <name type="scientific">candidate division CPR3 bacterium GW2011_GWF2_35_18</name>
    <dbReference type="NCBI Taxonomy" id="1618350"/>
    <lineage>
        <taxon>Bacteria</taxon>
        <taxon>Bacteria division CPR3</taxon>
    </lineage>
</organism>
<dbReference type="Gene3D" id="2.60.40.10">
    <property type="entry name" value="Immunoglobulins"/>
    <property type="match status" value="1"/>
</dbReference>
<name>A0A0G0ERZ8_UNCC3</name>
<keyword evidence="2" id="KW-1133">Transmembrane helix</keyword>
<evidence type="ECO:0000256" key="2">
    <source>
        <dbReference type="SAM" id="Phobius"/>
    </source>
</evidence>
<feature type="transmembrane region" description="Helical" evidence="2">
    <location>
        <begin position="475"/>
        <end position="497"/>
    </location>
</feature>
<keyword evidence="2" id="KW-0472">Membrane</keyword>
<protein>
    <submittedName>
        <fullName evidence="3">Hemolysin-type calcium-binding region</fullName>
    </submittedName>
</protein>
<dbReference type="Proteomes" id="UP000034581">
    <property type="component" value="Unassembled WGS sequence"/>
</dbReference>
<reference evidence="3 4" key="1">
    <citation type="journal article" date="2015" name="Nature">
        <title>rRNA introns, odd ribosomes, and small enigmatic genomes across a large radiation of phyla.</title>
        <authorList>
            <person name="Brown C.T."/>
            <person name="Hug L.A."/>
            <person name="Thomas B.C."/>
            <person name="Sharon I."/>
            <person name="Castelle C.J."/>
            <person name="Singh A."/>
            <person name="Wilkins M.J."/>
            <person name="Williams K.H."/>
            <person name="Banfield J.F."/>
        </authorList>
    </citation>
    <scope>NUCLEOTIDE SEQUENCE [LARGE SCALE GENOMIC DNA]</scope>
</reference>
<evidence type="ECO:0000313" key="3">
    <source>
        <dbReference type="EMBL" id="KKP70112.1"/>
    </source>
</evidence>
<dbReference type="STRING" id="1618350.UR67_C0001G0021"/>
<evidence type="ECO:0000256" key="1">
    <source>
        <dbReference type="SAM" id="MobiDB-lite"/>
    </source>
</evidence>
<feature type="compositionally biased region" description="Pro residues" evidence="1">
    <location>
        <begin position="183"/>
        <end position="207"/>
    </location>
</feature>
<accession>A0A0G0ERZ8</accession>
<dbReference type="AlphaFoldDB" id="A0A0G0ERZ8"/>
<comment type="caution">
    <text evidence="3">The sequence shown here is derived from an EMBL/GenBank/DDBJ whole genome shotgun (WGS) entry which is preliminary data.</text>
</comment>
<evidence type="ECO:0000313" key="4">
    <source>
        <dbReference type="Proteomes" id="UP000034581"/>
    </source>
</evidence>
<feature type="region of interest" description="Disordered" evidence="1">
    <location>
        <begin position="175"/>
        <end position="209"/>
    </location>
</feature>
<dbReference type="InterPro" id="IPR013783">
    <property type="entry name" value="Ig-like_fold"/>
</dbReference>
<dbReference type="EMBL" id="LBQB01000001">
    <property type="protein sequence ID" value="KKP70112.1"/>
    <property type="molecule type" value="Genomic_DNA"/>
</dbReference>